<organism evidence="1 2">
    <name type="scientific">Gemmata obscuriglobus</name>
    <dbReference type="NCBI Taxonomy" id="114"/>
    <lineage>
        <taxon>Bacteria</taxon>
        <taxon>Pseudomonadati</taxon>
        <taxon>Planctomycetota</taxon>
        <taxon>Planctomycetia</taxon>
        <taxon>Gemmatales</taxon>
        <taxon>Gemmataceae</taxon>
        <taxon>Gemmata</taxon>
    </lineage>
</organism>
<sequence length="288" mass="32296">MKRRTAVLLLAAVVAAGLLGGFASGWWSGGHETVAAAAAARLPDGVPEFFRNGGKHLAHFSGDPDRWKNREMTFLRRAEEGNHFLDLEDLDGKKYPATHRYDGLKMVYGELKKEPNKVGTLPYAIVEYYEKLTVGFYDHRKAPKDTSVPMKCLVYGGTLAHYTGDAAMPLHTTRDFDGRNQPDGTVKQKGIHAKVDGFPEKNKITPEEVCRGLEAKKIDNVWEHVNTFIAESHTHIAKCYEFDAAGALDKPTDESREFILGRVRAGAQLTLDLWYTAWLRSEKLPNHW</sequence>
<dbReference type="KEGG" id="gog:C1280_07430"/>
<evidence type="ECO:0000313" key="2">
    <source>
        <dbReference type="Proteomes" id="UP000245802"/>
    </source>
</evidence>
<protein>
    <recommendedName>
        <fullName evidence="3">S1/P1 Nuclease</fullName>
    </recommendedName>
</protein>
<accession>A0A2Z3GZW4</accession>
<dbReference type="AlphaFoldDB" id="A0A2Z3GZW4"/>
<evidence type="ECO:0000313" key="1">
    <source>
        <dbReference type="EMBL" id="AWM36866.1"/>
    </source>
</evidence>
<dbReference type="Proteomes" id="UP000245802">
    <property type="component" value="Chromosome"/>
</dbReference>
<dbReference type="Gene3D" id="1.10.575.10">
    <property type="entry name" value="P1 Nuclease"/>
    <property type="match status" value="1"/>
</dbReference>
<dbReference type="SUPFAM" id="SSF48537">
    <property type="entry name" value="Phospholipase C/P1 nuclease"/>
    <property type="match status" value="1"/>
</dbReference>
<gene>
    <name evidence="1" type="ORF">C1280_07430</name>
</gene>
<dbReference type="OrthoDB" id="257966at2"/>
<dbReference type="GO" id="GO:0016788">
    <property type="term" value="F:hydrolase activity, acting on ester bonds"/>
    <property type="evidence" value="ECO:0007669"/>
    <property type="project" value="InterPro"/>
</dbReference>
<dbReference type="EMBL" id="CP025958">
    <property type="protein sequence ID" value="AWM36866.1"/>
    <property type="molecule type" value="Genomic_DNA"/>
</dbReference>
<keyword evidence="2" id="KW-1185">Reference proteome</keyword>
<name>A0A2Z3GZW4_9BACT</name>
<dbReference type="RefSeq" id="WP_010035795.1">
    <property type="nucleotide sequence ID" value="NZ_CP025958.1"/>
</dbReference>
<proteinExistence type="predicted"/>
<reference evidence="1 2" key="1">
    <citation type="submission" date="2018-01" db="EMBL/GenBank/DDBJ databases">
        <title>G. obscuriglobus.</title>
        <authorList>
            <person name="Franke J."/>
            <person name="Blomberg W."/>
            <person name="Selmecki A."/>
        </authorList>
    </citation>
    <scope>NUCLEOTIDE SEQUENCE [LARGE SCALE GENOMIC DNA]</scope>
    <source>
        <strain evidence="1 2">DSM 5831</strain>
    </source>
</reference>
<dbReference type="InterPro" id="IPR008947">
    <property type="entry name" value="PLipase_C/P1_nuclease_dom_sf"/>
</dbReference>
<evidence type="ECO:0008006" key="3">
    <source>
        <dbReference type="Google" id="ProtNLM"/>
    </source>
</evidence>